<evidence type="ECO:0000256" key="2">
    <source>
        <dbReference type="ARBA" id="ARBA00011643"/>
    </source>
</evidence>
<evidence type="ECO:0000256" key="4">
    <source>
        <dbReference type="ARBA" id="ARBA00022723"/>
    </source>
</evidence>
<sequence>MSVKFQDVMDVLEAQYPLALAESWDQVGLHFGHPDAAVQKVLVSLDVRPEVVEEAKALGVDTLIVHHPPIFSPIQRFDLSDVEIRMYAELIKAEMNVYAMHTNFDIAWDGMNDWLAQALNLEHIESLGGLTDTGQPQLGRLGQLPEALSREALLAHVKNSFNLGQLFFIEKEPQASYQKIAVIGGSGASLQRLVQASGADAFITGDITYHKGHDAYESGVLTIDAGHYIEHIFVEGMSQKLDQLAQEQQWHLTIYPSQVSTNPFQFA</sequence>
<dbReference type="PANTHER" id="PTHR13799">
    <property type="entry name" value="NGG1 INTERACTING FACTOR 3"/>
    <property type="match status" value="1"/>
</dbReference>
<evidence type="ECO:0000313" key="7">
    <source>
        <dbReference type="Proteomes" id="UP000263232"/>
    </source>
</evidence>
<dbReference type="Proteomes" id="UP000263232">
    <property type="component" value="Chromosome"/>
</dbReference>
<feature type="binding site" evidence="5">
    <location>
        <position position="67"/>
    </location>
    <ligand>
        <name>a divalent metal cation</name>
        <dbReference type="ChEBI" id="CHEBI:60240"/>
        <label>1</label>
    </ligand>
</feature>
<dbReference type="Gene3D" id="3.40.1390.30">
    <property type="entry name" value="NIF3 (NGG1p interacting factor 3)-like"/>
    <property type="match status" value="2"/>
</dbReference>
<feature type="binding site" evidence="5">
    <location>
        <position position="227"/>
    </location>
    <ligand>
        <name>a divalent metal cation</name>
        <dbReference type="ChEBI" id="CHEBI:60240"/>
        <label>1</label>
    </ligand>
</feature>
<protein>
    <recommendedName>
        <fullName evidence="3">GTP cyclohydrolase 1 type 2 homolog</fullName>
    </recommendedName>
</protein>
<dbReference type="Pfam" id="PF01784">
    <property type="entry name" value="DUF34_NIF3"/>
    <property type="match status" value="1"/>
</dbReference>
<comment type="subunit">
    <text evidence="2">Homohexamer.</text>
</comment>
<dbReference type="NCBIfam" id="TIGR00486">
    <property type="entry name" value="YbgI_SA1388"/>
    <property type="match status" value="1"/>
</dbReference>
<comment type="similarity">
    <text evidence="1">Belongs to the GTP cyclohydrolase I type 2/NIF3 family.</text>
</comment>
<organism evidence="6 7">
    <name type="scientific">Suicoccus acidiformans</name>
    <dbReference type="NCBI Taxonomy" id="2036206"/>
    <lineage>
        <taxon>Bacteria</taxon>
        <taxon>Bacillati</taxon>
        <taxon>Bacillota</taxon>
        <taxon>Bacilli</taxon>
        <taxon>Lactobacillales</taxon>
        <taxon>Aerococcaceae</taxon>
        <taxon>Suicoccus</taxon>
    </lineage>
</organism>
<dbReference type="InterPro" id="IPR036069">
    <property type="entry name" value="DUF34/NIF3_sf"/>
</dbReference>
<accession>A0A347WL69</accession>
<dbReference type="RefSeq" id="WP_118990726.1">
    <property type="nucleotide sequence ID" value="NZ_CP023434.1"/>
</dbReference>
<evidence type="ECO:0000256" key="5">
    <source>
        <dbReference type="PIRSR" id="PIRSR602678-1"/>
    </source>
</evidence>
<evidence type="ECO:0000256" key="1">
    <source>
        <dbReference type="ARBA" id="ARBA00006964"/>
    </source>
</evidence>
<evidence type="ECO:0000313" key="6">
    <source>
        <dbReference type="EMBL" id="AXY25826.1"/>
    </source>
</evidence>
<feature type="binding site" evidence="5">
    <location>
        <position position="66"/>
    </location>
    <ligand>
        <name>a divalent metal cation</name>
        <dbReference type="ChEBI" id="CHEBI:60240"/>
        <label>1</label>
    </ligand>
</feature>
<dbReference type="EMBL" id="CP023434">
    <property type="protein sequence ID" value="AXY25826.1"/>
    <property type="molecule type" value="Genomic_DNA"/>
</dbReference>
<dbReference type="AlphaFoldDB" id="A0A347WL69"/>
<dbReference type="GO" id="GO:0005737">
    <property type="term" value="C:cytoplasm"/>
    <property type="evidence" value="ECO:0007669"/>
    <property type="project" value="TreeGrafter"/>
</dbReference>
<keyword evidence="7" id="KW-1185">Reference proteome</keyword>
<dbReference type="PANTHER" id="PTHR13799:SF14">
    <property type="entry name" value="GTP CYCLOHYDROLASE 1 TYPE 2 HOMOLOG"/>
    <property type="match status" value="1"/>
</dbReference>
<dbReference type="SUPFAM" id="SSF102705">
    <property type="entry name" value="NIF3 (NGG1p interacting factor 3)-like"/>
    <property type="match status" value="1"/>
</dbReference>
<feature type="binding site" evidence="5">
    <location>
        <position position="230"/>
    </location>
    <ligand>
        <name>a divalent metal cation</name>
        <dbReference type="ChEBI" id="CHEBI:60240"/>
        <label>1</label>
    </ligand>
</feature>
<dbReference type="KEGG" id="abae:CL176_07350"/>
<dbReference type="OrthoDB" id="9792792at2"/>
<name>A0A347WL69_9LACT</name>
<dbReference type="FunFam" id="3.40.1390.30:FF:000001">
    <property type="entry name" value="GTP cyclohydrolase 1 type 2"/>
    <property type="match status" value="1"/>
</dbReference>
<dbReference type="InterPro" id="IPR002678">
    <property type="entry name" value="DUF34/NIF3"/>
</dbReference>
<gene>
    <name evidence="6" type="ORF">CL176_07350</name>
</gene>
<feature type="binding site" evidence="5">
    <location>
        <position position="105"/>
    </location>
    <ligand>
        <name>a divalent metal cation</name>
        <dbReference type="ChEBI" id="CHEBI:60240"/>
        <label>1</label>
    </ligand>
</feature>
<evidence type="ECO:0000256" key="3">
    <source>
        <dbReference type="ARBA" id="ARBA00022112"/>
    </source>
</evidence>
<keyword evidence="4 5" id="KW-0479">Metal-binding</keyword>
<dbReference type="GO" id="GO:0046872">
    <property type="term" value="F:metal ion binding"/>
    <property type="evidence" value="ECO:0007669"/>
    <property type="project" value="UniProtKB-KW"/>
</dbReference>
<reference evidence="6 7" key="1">
    <citation type="submission" date="2017-09" db="EMBL/GenBank/DDBJ databases">
        <title>Complete genome sequence of Oxytococcus suis strain ZY16052.</title>
        <authorList>
            <person name="Li F."/>
        </authorList>
    </citation>
    <scope>NUCLEOTIDE SEQUENCE [LARGE SCALE GENOMIC DNA]</scope>
    <source>
        <strain evidence="6 7">ZY16052</strain>
    </source>
</reference>
<proteinExistence type="inferred from homology"/>